<organism evidence="2">
    <name type="scientific">Tanacetum cinerariifolium</name>
    <name type="common">Dalmatian daisy</name>
    <name type="synonym">Chrysanthemum cinerariifolium</name>
    <dbReference type="NCBI Taxonomy" id="118510"/>
    <lineage>
        <taxon>Eukaryota</taxon>
        <taxon>Viridiplantae</taxon>
        <taxon>Streptophyta</taxon>
        <taxon>Embryophyta</taxon>
        <taxon>Tracheophyta</taxon>
        <taxon>Spermatophyta</taxon>
        <taxon>Magnoliopsida</taxon>
        <taxon>eudicotyledons</taxon>
        <taxon>Gunneridae</taxon>
        <taxon>Pentapetalae</taxon>
        <taxon>asterids</taxon>
        <taxon>campanulids</taxon>
        <taxon>Asterales</taxon>
        <taxon>Asteraceae</taxon>
        <taxon>Asteroideae</taxon>
        <taxon>Anthemideae</taxon>
        <taxon>Anthemidinae</taxon>
        <taxon>Tanacetum</taxon>
    </lineage>
</organism>
<evidence type="ECO:0000256" key="1">
    <source>
        <dbReference type="SAM" id="MobiDB-lite"/>
    </source>
</evidence>
<feature type="compositionally biased region" description="Basic and acidic residues" evidence="1">
    <location>
        <begin position="181"/>
        <end position="222"/>
    </location>
</feature>
<feature type="compositionally biased region" description="Basic and acidic residues" evidence="1">
    <location>
        <begin position="245"/>
        <end position="268"/>
    </location>
</feature>
<dbReference type="AlphaFoldDB" id="A0A6L2NX08"/>
<accession>A0A6L2NX08</accession>
<sequence length="268" mass="30393">MIASLMDTTVHHVITSATTVPPPPLFFNHLQQEATPIPTPTTSKATTSFTSLLDFTSVFKFNKRVTNLEKDPSLIKQVNQYAQAHSHIPAIVDCYMDNKLGDAINKAIQAHNFDCREEAQAEKREYIELVKSAMRTIIKEEKNKSCDVADYKRELYNALVKSYNTDKDIFESHGEVFSLKRSRDDKDKDRDPSAGSDRGEKRRKSSKDAESSRDSKYKEKKSSSTSKDASQFRHKSSSKSACAEEPSHNVKDSGKQQDQEFVMRDNDE</sequence>
<gene>
    <name evidence="2" type="ORF">Tci_062708</name>
</gene>
<comment type="caution">
    <text evidence="2">The sequence shown here is derived from an EMBL/GenBank/DDBJ whole genome shotgun (WGS) entry which is preliminary data.</text>
</comment>
<proteinExistence type="predicted"/>
<dbReference type="EMBL" id="BKCJ010010248">
    <property type="protein sequence ID" value="GEU90730.1"/>
    <property type="molecule type" value="Genomic_DNA"/>
</dbReference>
<reference evidence="2" key="1">
    <citation type="journal article" date="2019" name="Sci. Rep.">
        <title>Draft genome of Tanacetum cinerariifolium, the natural source of mosquito coil.</title>
        <authorList>
            <person name="Yamashiro T."/>
            <person name="Shiraishi A."/>
            <person name="Satake H."/>
            <person name="Nakayama K."/>
        </authorList>
    </citation>
    <scope>NUCLEOTIDE SEQUENCE</scope>
</reference>
<feature type="region of interest" description="Disordered" evidence="1">
    <location>
        <begin position="179"/>
        <end position="268"/>
    </location>
</feature>
<protein>
    <submittedName>
        <fullName evidence="2">Uncharacterized protein</fullName>
    </submittedName>
</protein>
<evidence type="ECO:0000313" key="2">
    <source>
        <dbReference type="EMBL" id="GEU90730.1"/>
    </source>
</evidence>
<name>A0A6L2NX08_TANCI</name>